<organism evidence="2 3">
    <name type="scientific">Tanacetum coccineum</name>
    <dbReference type="NCBI Taxonomy" id="301880"/>
    <lineage>
        <taxon>Eukaryota</taxon>
        <taxon>Viridiplantae</taxon>
        <taxon>Streptophyta</taxon>
        <taxon>Embryophyta</taxon>
        <taxon>Tracheophyta</taxon>
        <taxon>Spermatophyta</taxon>
        <taxon>Magnoliopsida</taxon>
        <taxon>eudicotyledons</taxon>
        <taxon>Gunneridae</taxon>
        <taxon>Pentapetalae</taxon>
        <taxon>asterids</taxon>
        <taxon>campanulids</taxon>
        <taxon>Asterales</taxon>
        <taxon>Asteraceae</taxon>
        <taxon>Asteroideae</taxon>
        <taxon>Anthemideae</taxon>
        <taxon>Anthemidinae</taxon>
        <taxon>Tanacetum</taxon>
    </lineage>
</organism>
<name>A0ABQ4Y1Z6_9ASTR</name>
<dbReference type="Proteomes" id="UP001151760">
    <property type="component" value="Unassembled WGS sequence"/>
</dbReference>
<gene>
    <name evidence="2" type="ORF">Tco_0704417</name>
</gene>
<evidence type="ECO:0000313" key="2">
    <source>
        <dbReference type="EMBL" id="GJS71576.1"/>
    </source>
</evidence>
<reference evidence="2" key="2">
    <citation type="submission" date="2022-01" db="EMBL/GenBank/DDBJ databases">
        <authorList>
            <person name="Yamashiro T."/>
            <person name="Shiraishi A."/>
            <person name="Satake H."/>
            <person name="Nakayama K."/>
        </authorList>
    </citation>
    <scope>NUCLEOTIDE SEQUENCE</scope>
</reference>
<feature type="compositionally biased region" description="Basic residues" evidence="1">
    <location>
        <begin position="100"/>
        <end position="109"/>
    </location>
</feature>
<accession>A0ABQ4Y1Z6</accession>
<protein>
    <submittedName>
        <fullName evidence="2">Uncharacterized protein</fullName>
    </submittedName>
</protein>
<comment type="caution">
    <text evidence="2">The sequence shown here is derived from an EMBL/GenBank/DDBJ whole genome shotgun (WGS) entry which is preliminary data.</text>
</comment>
<feature type="region of interest" description="Disordered" evidence="1">
    <location>
        <begin position="81"/>
        <end position="113"/>
    </location>
</feature>
<sequence length="163" mass="18772">MATHNRTYIALFHTKKIFANMRRQGKDFSDEAVNEEPSMQLKELVGFCTKLQQRVLDLEITKVGRSARVVSFDEASLDMAEKGSSTLQKPVTTAGEKLKSARPKTKGMKKKDQIRFDEQEAIRLQAEFDEEVRLTREKDKANVALIEEWNDIQDKIETDYEMA</sequence>
<evidence type="ECO:0000313" key="3">
    <source>
        <dbReference type="Proteomes" id="UP001151760"/>
    </source>
</evidence>
<proteinExistence type="predicted"/>
<evidence type="ECO:0000256" key="1">
    <source>
        <dbReference type="SAM" id="MobiDB-lite"/>
    </source>
</evidence>
<dbReference type="EMBL" id="BQNB010010016">
    <property type="protein sequence ID" value="GJS71576.1"/>
    <property type="molecule type" value="Genomic_DNA"/>
</dbReference>
<reference evidence="2" key="1">
    <citation type="journal article" date="2022" name="Int. J. Mol. Sci.">
        <title>Draft Genome of Tanacetum Coccineum: Genomic Comparison of Closely Related Tanacetum-Family Plants.</title>
        <authorList>
            <person name="Yamashiro T."/>
            <person name="Shiraishi A."/>
            <person name="Nakayama K."/>
            <person name="Satake H."/>
        </authorList>
    </citation>
    <scope>NUCLEOTIDE SEQUENCE</scope>
</reference>
<keyword evidence="3" id="KW-1185">Reference proteome</keyword>